<accession>A0ABV5J5W7</accession>
<evidence type="ECO:0000313" key="2">
    <source>
        <dbReference type="EMBL" id="MFB9212226.1"/>
    </source>
</evidence>
<organism evidence="2 3">
    <name type="scientific">Echinicola jeungdonensis</name>
    <dbReference type="NCBI Taxonomy" id="709343"/>
    <lineage>
        <taxon>Bacteria</taxon>
        <taxon>Pseudomonadati</taxon>
        <taxon>Bacteroidota</taxon>
        <taxon>Cytophagia</taxon>
        <taxon>Cytophagales</taxon>
        <taxon>Cyclobacteriaceae</taxon>
        <taxon>Echinicola</taxon>
    </lineage>
</organism>
<dbReference type="SUPFAM" id="SSF74653">
    <property type="entry name" value="TolA/TonB C-terminal domain"/>
    <property type="match status" value="1"/>
</dbReference>
<keyword evidence="3" id="KW-1185">Reference proteome</keyword>
<proteinExistence type="predicted"/>
<gene>
    <name evidence="2" type="ORF">ACFFUR_10445</name>
</gene>
<dbReference type="RefSeq" id="WP_290249531.1">
    <property type="nucleotide sequence ID" value="NZ_JAUFQT010000002.1"/>
</dbReference>
<name>A0ABV5J5W7_9BACT</name>
<evidence type="ECO:0000259" key="1">
    <source>
        <dbReference type="Pfam" id="PF03544"/>
    </source>
</evidence>
<feature type="domain" description="TonB C-terminal" evidence="1">
    <location>
        <begin position="45"/>
        <end position="120"/>
    </location>
</feature>
<protein>
    <submittedName>
        <fullName evidence="2">Energy transducer TonB</fullName>
    </submittedName>
</protein>
<dbReference type="EMBL" id="JBHMEW010000058">
    <property type="protein sequence ID" value="MFB9212226.1"/>
    <property type="molecule type" value="Genomic_DNA"/>
</dbReference>
<dbReference type="Proteomes" id="UP001589654">
    <property type="component" value="Unassembled WGS sequence"/>
</dbReference>
<comment type="caution">
    <text evidence="2">The sequence shown here is derived from an EMBL/GenBank/DDBJ whole genome shotgun (WGS) entry which is preliminary data.</text>
</comment>
<dbReference type="Gene3D" id="3.30.1150.10">
    <property type="match status" value="1"/>
</dbReference>
<dbReference type="Pfam" id="PF03544">
    <property type="entry name" value="TonB_C"/>
    <property type="match status" value="1"/>
</dbReference>
<sequence length="125" mass="14269">MEIIEVFKSEPKNGAKSHDHNTSGIIPQTIFNNKTWKNFLSQNLHIPMDAIKWGQLGTVEVEFVVDERGNSLQPSILKSGGWGRDEEVLRLFTLVDFPKFNTNQDIGEELPTKIILPLNFDQFTQ</sequence>
<dbReference type="InterPro" id="IPR037682">
    <property type="entry name" value="TonB_C"/>
</dbReference>
<evidence type="ECO:0000313" key="3">
    <source>
        <dbReference type="Proteomes" id="UP001589654"/>
    </source>
</evidence>
<reference evidence="2 3" key="1">
    <citation type="submission" date="2024-09" db="EMBL/GenBank/DDBJ databases">
        <authorList>
            <person name="Sun Q."/>
            <person name="Mori K."/>
        </authorList>
    </citation>
    <scope>NUCLEOTIDE SEQUENCE [LARGE SCALE GENOMIC DNA]</scope>
    <source>
        <strain evidence="2 3">CECT 7682</strain>
    </source>
</reference>